<keyword evidence="3" id="KW-1185">Reference proteome</keyword>
<dbReference type="GeneID" id="8684038"/>
<name>C9DG61_BPW14</name>
<dbReference type="Proteomes" id="UP000008986">
    <property type="component" value="Segment"/>
</dbReference>
<keyword evidence="1" id="KW-1133">Transmembrane helix</keyword>
<gene>
    <name evidence="2" type="primary">90</name>
</gene>
<evidence type="ECO:0000313" key="2">
    <source>
        <dbReference type="EMBL" id="ACV50112.1"/>
    </source>
</evidence>
<reference evidence="3" key="1">
    <citation type="submission" date="2009-07" db="EMBL/GenBank/DDBJ databases">
        <authorList>
            <person name="Kropinski A.M."/>
            <person name="Villegas A."/>
            <person name="Lingohr E.J."/>
        </authorList>
    </citation>
    <scope>NUCLEOTIDE SEQUENCE [LARGE SCALE GENOMIC DNA]</scope>
</reference>
<organismHost>
    <name type="scientific">Delftia acidovorans</name>
    <name type="common">Pseudomonas acidovorans</name>
    <name type="synonym">Comamonas acidovorans</name>
    <dbReference type="NCBI Taxonomy" id="80866"/>
</organismHost>
<dbReference type="RefSeq" id="YP_003358944.1">
    <property type="nucleotide sequence ID" value="NC_013697.1"/>
</dbReference>
<protein>
    <submittedName>
        <fullName evidence="2">Uncharacterized protein</fullName>
    </submittedName>
</protein>
<organism evidence="2 3">
    <name type="scientific">Delftia phage PhiW-14</name>
    <name type="common">Deftia acidovorans bacteriophage phiW-14</name>
    <dbReference type="NCBI Taxonomy" id="665032"/>
    <lineage>
        <taxon>Viruses</taxon>
        <taxon>Duplodnaviria</taxon>
        <taxon>Heunggongvirae</taxon>
        <taxon>Uroviricota</taxon>
        <taxon>Caudoviricetes</taxon>
        <taxon>Ionavirus</taxon>
        <taxon>Ionavirus W14</taxon>
    </lineage>
</organism>
<evidence type="ECO:0000256" key="1">
    <source>
        <dbReference type="SAM" id="Phobius"/>
    </source>
</evidence>
<sequence length="64" mass="6981">MTFTLGMWVLPTIITFSAFFWALCIVKPGSGWFSGLPNVLALIPASVISLASWVAFSIYLVVTK</sequence>
<dbReference type="EMBL" id="GQ357915">
    <property type="protein sequence ID" value="ACV50112.1"/>
    <property type="molecule type" value="Genomic_DNA"/>
</dbReference>
<proteinExistence type="predicted"/>
<feature type="transmembrane region" description="Helical" evidence="1">
    <location>
        <begin position="6"/>
        <end position="26"/>
    </location>
</feature>
<keyword evidence="1" id="KW-0472">Membrane</keyword>
<dbReference type="KEGG" id="vg:8684038"/>
<keyword evidence="1" id="KW-0812">Transmembrane</keyword>
<feature type="transmembrane region" description="Helical" evidence="1">
    <location>
        <begin position="38"/>
        <end position="62"/>
    </location>
</feature>
<accession>C9DG61</accession>
<evidence type="ECO:0000313" key="3">
    <source>
        <dbReference type="Proteomes" id="UP000008986"/>
    </source>
</evidence>